<proteinExistence type="predicted"/>
<protein>
    <submittedName>
        <fullName evidence="2">Uncharacterized protein</fullName>
    </submittedName>
</protein>
<accession>A0A8T2IIE3</accession>
<dbReference type="EMBL" id="JAACNH010000126">
    <property type="protein sequence ID" value="KAG8431593.1"/>
    <property type="molecule type" value="Genomic_DNA"/>
</dbReference>
<keyword evidence="3" id="KW-1185">Reference proteome</keyword>
<feature type="compositionally biased region" description="Basic and acidic residues" evidence="1">
    <location>
        <begin position="1"/>
        <end position="14"/>
    </location>
</feature>
<dbReference type="AlphaFoldDB" id="A0A8T2IIE3"/>
<comment type="caution">
    <text evidence="2">The sequence shown here is derived from an EMBL/GenBank/DDBJ whole genome shotgun (WGS) entry which is preliminary data.</text>
</comment>
<sequence>MEKEEPDWEDHLDPMESSAGPLTDRGFPKLEPEILQIKIEKEEPDWGDHLDPMESSAGPLTDRGKFNQ</sequence>
<evidence type="ECO:0000313" key="3">
    <source>
        <dbReference type="Proteomes" id="UP000812440"/>
    </source>
</evidence>
<name>A0A8T2IIE3_9PIPI</name>
<gene>
    <name evidence="2" type="ORF">GDO86_018051</name>
</gene>
<evidence type="ECO:0000313" key="2">
    <source>
        <dbReference type="EMBL" id="KAG8431593.1"/>
    </source>
</evidence>
<feature type="region of interest" description="Disordered" evidence="1">
    <location>
        <begin position="41"/>
        <end position="68"/>
    </location>
</feature>
<feature type="region of interest" description="Disordered" evidence="1">
    <location>
        <begin position="1"/>
        <end position="28"/>
    </location>
</feature>
<reference evidence="2" key="1">
    <citation type="thesis" date="2020" institute="ProQuest LLC" country="789 East Eisenhower Parkway, Ann Arbor, MI, USA">
        <title>Comparative Genomics and Chromosome Evolution.</title>
        <authorList>
            <person name="Mudd A.B."/>
        </authorList>
    </citation>
    <scope>NUCLEOTIDE SEQUENCE</scope>
    <source>
        <strain evidence="2">Female2</strain>
        <tissue evidence="2">Blood</tissue>
    </source>
</reference>
<organism evidence="2 3">
    <name type="scientific">Hymenochirus boettgeri</name>
    <name type="common">Congo dwarf clawed frog</name>
    <dbReference type="NCBI Taxonomy" id="247094"/>
    <lineage>
        <taxon>Eukaryota</taxon>
        <taxon>Metazoa</taxon>
        <taxon>Chordata</taxon>
        <taxon>Craniata</taxon>
        <taxon>Vertebrata</taxon>
        <taxon>Euteleostomi</taxon>
        <taxon>Amphibia</taxon>
        <taxon>Batrachia</taxon>
        <taxon>Anura</taxon>
        <taxon>Pipoidea</taxon>
        <taxon>Pipidae</taxon>
        <taxon>Pipinae</taxon>
        <taxon>Hymenochirus</taxon>
    </lineage>
</organism>
<dbReference type="Proteomes" id="UP000812440">
    <property type="component" value="Unassembled WGS sequence"/>
</dbReference>
<dbReference type="EMBL" id="JAACNH010000126">
    <property type="protein sequence ID" value="KAG8431594.1"/>
    <property type="molecule type" value="Genomic_DNA"/>
</dbReference>
<evidence type="ECO:0000256" key="1">
    <source>
        <dbReference type="SAM" id="MobiDB-lite"/>
    </source>
</evidence>
<feature type="compositionally biased region" description="Basic and acidic residues" evidence="1">
    <location>
        <begin position="41"/>
        <end position="52"/>
    </location>
</feature>